<dbReference type="EMBL" id="MTJZ01000012">
    <property type="protein sequence ID" value="OMG73124.1"/>
    <property type="molecule type" value="Genomic_DNA"/>
</dbReference>
<dbReference type="Pfam" id="PF25513">
    <property type="entry name" value="P2_C"/>
    <property type="match status" value="1"/>
</dbReference>
<proteinExistence type="predicted"/>
<dbReference type="InterPro" id="IPR041377">
    <property type="entry name" value="P2_N"/>
</dbReference>
<reference evidence="3 4" key="1">
    <citation type="submission" date="2017-01" db="EMBL/GenBank/DDBJ databases">
        <title>Phylogeographic, genomic and meropenem susceptibility analysis of Burkholderia ubonensis.</title>
        <authorList>
            <person name="Price E.P."/>
            <person name="Sarovich D.S."/>
            <person name="Webb J.R."/>
            <person name="Hall C.M."/>
            <person name="Sahl J.W."/>
            <person name="Kaestli M."/>
            <person name="Mayo M."/>
            <person name="Harrington G."/>
            <person name="Baker A.L."/>
            <person name="Sidak-Loftis L.C."/>
            <person name="Lummis M."/>
            <person name="Schupp J.M."/>
            <person name="Gillece J.D."/>
            <person name="Tuanyok A."/>
            <person name="Warner J."/>
            <person name="Busch J.D."/>
            <person name="Keim P."/>
            <person name="Currie B.J."/>
            <person name="Wagner D.M."/>
        </authorList>
    </citation>
    <scope>NUCLEOTIDE SEQUENCE [LARGE SCALE GENOMIC DNA]</scope>
    <source>
        <strain evidence="3 4">A21</strain>
    </source>
</reference>
<gene>
    <name evidence="3" type="ORF">BW685_12950</name>
</gene>
<dbReference type="InterPro" id="IPR053751">
    <property type="entry name" value="Viral_Major_Capsid_sf"/>
</dbReference>
<dbReference type="InterPro" id="IPR057915">
    <property type="entry name" value="P2_C"/>
</dbReference>
<evidence type="ECO:0000313" key="3">
    <source>
        <dbReference type="EMBL" id="OMG73124.1"/>
    </source>
</evidence>
<accession>A0A1R1JCU3</accession>
<comment type="caution">
    <text evidence="3">The sequence shown here is derived from an EMBL/GenBank/DDBJ whole genome shotgun (WGS) entry which is preliminary data.</text>
</comment>
<dbReference type="Pfam" id="PF18628">
    <property type="entry name" value="P2_N"/>
    <property type="match status" value="1"/>
</dbReference>
<feature type="domain" description="Viral coat protein P2 C-terminal" evidence="2">
    <location>
        <begin position="141"/>
        <end position="261"/>
    </location>
</feature>
<evidence type="ECO:0000259" key="2">
    <source>
        <dbReference type="Pfam" id="PF25513"/>
    </source>
</evidence>
<dbReference type="Proteomes" id="UP000187194">
    <property type="component" value="Unassembled WGS sequence"/>
</dbReference>
<dbReference type="RefSeq" id="WP_076477004.1">
    <property type="nucleotide sequence ID" value="NZ_MTJZ01000012.1"/>
</dbReference>
<evidence type="ECO:0000259" key="1">
    <source>
        <dbReference type="Pfam" id="PF18628"/>
    </source>
</evidence>
<dbReference type="AlphaFoldDB" id="A0A1R1JCU3"/>
<sequence>MLLVKNVPFTNVVATGTATVNLPVGMSYNKIILALGGTTFTKAMITGIRVKLNGKIIVNAVGSRLDLINQYRGLAASAGFLTIDFTEPRAKTMVEQYVGNINTAKGVSSLTVEVDISGATAPTLDSYSELGPPAALGVLAKHIPFTASFAASGKFPMKLIDITNRGALIKRVHFAHGGNLTNLEVKKNGIVIWDNVLTAVNTFWQGEYQKTAQTNLYSYDPCADNNYSNAIKTADATALEFNPTFSAADTVTAVVEVLDVLSNM</sequence>
<evidence type="ECO:0000313" key="4">
    <source>
        <dbReference type="Proteomes" id="UP000187194"/>
    </source>
</evidence>
<feature type="domain" description="Viral coat protein P2 N-terminal" evidence="1">
    <location>
        <begin position="5"/>
        <end position="129"/>
    </location>
</feature>
<organism evidence="3 4">
    <name type="scientific">Burkholderia ubonensis</name>
    <dbReference type="NCBI Taxonomy" id="101571"/>
    <lineage>
        <taxon>Bacteria</taxon>
        <taxon>Pseudomonadati</taxon>
        <taxon>Pseudomonadota</taxon>
        <taxon>Betaproteobacteria</taxon>
        <taxon>Burkholderiales</taxon>
        <taxon>Burkholderiaceae</taxon>
        <taxon>Burkholderia</taxon>
        <taxon>Burkholderia cepacia complex</taxon>
    </lineage>
</organism>
<dbReference type="Gene3D" id="2.60.120.730">
    <property type="match status" value="2"/>
</dbReference>
<protein>
    <submittedName>
        <fullName evidence="3">Uncharacterized protein</fullName>
    </submittedName>
</protein>
<name>A0A1R1JCU3_9BURK</name>